<dbReference type="AlphaFoldDB" id="A0A7G9RXT0"/>
<proteinExistence type="predicted"/>
<evidence type="ECO:0000256" key="1">
    <source>
        <dbReference type="PIRSR" id="PIRSR017388-1"/>
    </source>
</evidence>
<dbReference type="InterPro" id="IPR029058">
    <property type="entry name" value="AB_hydrolase_fold"/>
</dbReference>
<feature type="active site" description="Charge relay system" evidence="1">
    <location>
        <position position="257"/>
    </location>
</feature>
<evidence type="ECO:0000313" key="5">
    <source>
        <dbReference type="Proteomes" id="UP000515928"/>
    </source>
</evidence>
<dbReference type="PIRSF" id="PIRSF017388">
    <property type="entry name" value="Esterase_lipase"/>
    <property type="match status" value="1"/>
</dbReference>
<dbReference type="EMBL" id="CP060715">
    <property type="protein sequence ID" value="QNN60405.1"/>
    <property type="molecule type" value="Genomic_DNA"/>
</dbReference>
<feature type="domain" description="Serine aminopeptidase S33" evidence="3">
    <location>
        <begin position="22"/>
        <end position="264"/>
    </location>
</feature>
<dbReference type="PRINTS" id="PR00111">
    <property type="entry name" value="ABHYDROLASE"/>
</dbReference>
<dbReference type="SUPFAM" id="SSF53474">
    <property type="entry name" value="alpha/beta-Hydrolases"/>
    <property type="match status" value="1"/>
</dbReference>
<sequence length="283" mass="32467">MDNYLLVSNNDQLFYLVDRVKNPRGVVIMCHGFSNHLGEYEVYAKALNKRGYTVYRYDMRGHGKTLSELGDIDTYQTYIYDLHTIVRMALRENVHVPLFTLGFSMGGLVSALFGIEYPNTLSGQVMVGPAVGYPRAINPRLKVLMNGLNMLAEDSLLHFKDGIIEFNSPKEKAELELKYHMRAENPMRTEYFTVRFLKTIFVDATSEVLRTMHSYHYPCFIAHGANDQTIPVAVSQHFYDTIASKDKDLKIYEGMGHVLYNEPNGKEVIQDSIDWLDDRTTKK</sequence>
<feature type="binding site" evidence="2">
    <location>
        <position position="33"/>
    </location>
    <ligand>
        <name>substrate</name>
    </ligand>
</feature>
<dbReference type="InterPro" id="IPR051044">
    <property type="entry name" value="MAG_DAG_Lipase"/>
</dbReference>
<dbReference type="RefSeq" id="WP_187533534.1">
    <property type="nucleotide sequence ID" value="NZ_CBCSHU010000004.1"/>
</dbReference>
<dbReference type="PANTHER" id="PTHR11614">
    <property type="entry name" value="PHOSPHOLIPASE-RELATED"/>
    <property type="match status" value="1"/>
</dbReference>
<feature type="active site" description="Nucleophile" evidence="1">
    <location>
        <position position="104"/>
    </location>
</feature>
<evidence type="ECO:0000256" key="2">
    <source>
        <dbReference type="PIRSR" id="PIRSR017388-2"/>
    </source>
</evidence>
<dbReference type="Gene3D" id="3.40.50.1820">
    <property type="entry name" value="alpha/beta hydrolase"/>
    <property type="match status" value="1"/>
</dbReference>
<dbReference type="InterPro" id="IPR000073">
    <property type="entry name" value="AB_hydrolase_1"/>
</dbReference>
<dbReference type="InterPro" id="IPR012354">
    <property type="entry name" value="Esterase_lipase"/>
</dbReference>
<dbReference type="KEGG" id="eio:H9L01_08510"/>
<dbReference type="Proteomes" id="UP000515928">
    <property type="component" value="Chromosome"/>
</dbReference>
<dbReference type="InterPro" id="IPR022742">
    <property type="entry name" value="Hydrolase_4"/>
</dbReference>
<organism evidence="4 5">
    <name type="scientific">Erysipelothrix inopinata</name>
    <dbReference type="NCBI Taxonomy" id="225084"/>
    <lineage>
        <taxon>Bacteria</taxon>
        <taxon>Bacillati</taxon>
        <taxon>Bacillota</taxon>
        <taxon>Erysipelotrichia</taxon>
        <taxon>Erysipelotrichales</taxon>
        <taxon>Erysipelotrichaceae</taxon>
        <taxon>Erysipelothrix</taxon>
    </lineage>
</organism>
<feature type="binding site" evidence="2">
    <location>
        <position position="105"/>
    </location>
    <ligand>
        <name>substrate</name>
    </ligand>
</feature>
<protein>
    <submittedName>
        <fullName evidence="4">Lysophospholipase</fullName>
    </submittedName>
</protein>
<reference evidence="4 5" key="1">
    <citation type="submission" date="2020-08" db="EMBL/GenBank/DDBJ databases">
        <title>Genome sequence of Erysipelothrix inopinata DSM 15511T.</title>
        <authorList>
            <person name="Hyun D.-W."/>
            <person name="Bae J.-W."/>
        </authorList>
    </citation>
    <scope>NUCLEOTIDE SEQUENCE [LARGE SCALE GENOMIC DNA]</scope>
    <source>
        <strain evidence="4 5">DSM 15511</strain>
    </source>
</reference>
<name>A0A7G9RXT0_9FIRM</name>
<keyword evidence="5" id="KW-1185">Reference proteome</keyword>
<accession>A0A7G9RXT0</accession>
<dbReference type="GO" id="GO:0052689">
    <property type="term" value="F:carboxylic ester hydrolase activity"/>
    <property type="evidence" value="ECO:0007669"/>
    <property type="project" value="InterPro"/>
</dbReference>
<evidence type="ECO:0000313" key="4">
    <source>
        <dbReference type="EMBL" id="QNN60405.1"/>
    </source>
</evidence>
<feature type="active site" description="Charge relay system" evidence="1">
    <location>
        <position position="227"/>
    </location>
</feature>
<gene>
    <name evidence="4" type="ORF">H9L01_08510</name>
</gene>
<evidence type="ECO:0000259" key="3">
    <source>
        <dbReference type="Pfam" id="PF12146"/>
    </source>
</evidence>
<dbReference type="Pfam" id="PF12146">
    <property type="entry name" value="Hydrolase_4"/>
    <property type="match status" value="1"/>
</dbReference>